<comment type="caution">
    <text evidence="4">The sequence shown here is derived from an EMBL/GenBank/DDBJ whole genome shotgun (WGS) entry which is preliminary data.</text>
</comment>
<reference evidence="4" key="1">
    <citation type="submission" date="2021-07" db="EMBL/GenBank/DDBJ databases">
        <title>Neiella marina sp. nov., isolated from the intestinal content of sea cucumber Apostichopus japonicus.</title>
        <authorList>
            <person name="Bai X."/>
        </authorList>
    </citation>
    <scope>NUCLEOTIDE SEQUENCE</scope>
    <source>
        <strain evidence="4">126</strain>
    </source>
</reference>
<dbReference type="InterPro" id="IPR006143">
    <property type="entry name" value="RND_pump_MFP"/>
</dbReference>
<dbReference type="EMBL" id="JAHZSS010000014">
    <property type="protein sequence ID" value="MBW8191737.1"/>
    <property type="molecule type" value="Genomic_DNA"/>
</dbReference>
<dbReference type="Gene3D" id="1.10.287.470">
    <property type="entry name" value="Helix hairpin bin"/>
    <property type="match status" value="1"/>
</dbReference>
<evidence type="ECO:0000256" key="2">
    <source>
        <dbReference type="SAM" id="SignalP"/>
    </source>
</evidence>
<keyword evidence="2" id="KW-0732">Signal</keyword>
<dbReference type="SUPFAM" id="SSF111369">
    <property type="entry name" value="HlyD-like secretion proteins"/>
    <property type="match status" value="1"/>
</dbReference>
<dbReference type="RefSeq" id="WP_220104414.1">
    <property type="nucleotide sequence ID" value="NZ_JAHZSS010000014.1"/>
</dbReference>
<comment type="similarity">
    <text evidence="1">Belongs to the membrane fusion protein (MFP) (TC 8.A.1) family.</text>
</comment>
<dbReference type="PROSITE" id="PS51257">
    <property type="entry name" value="PROKAR_LIPOPROTEIN"/>
    <property type="match status" value="1"/>
</dbReference>
<evidence type="ECO:0000259" key="3">
    <source>
        <dbReference type="Pfam" id="PF25917"/>
    </source>
</evidence>
<dbReference type="NCBIfam" id="TIGR01730">
    <property type="entry name" value="RND_mfp"/>
    <property type="match status" value="1"/>
</dbReference>
<evidence type="ECO:0000256" key="1">
    <source>
        <dbReference type="ARBA" id="ARBA00009477"/>
    </source>
</evidence>
<feature type="domain" description="Multidrug resistance protein MdtA-like barrel-sandwich hybrid" evidence="3">
    <location>
        <begin position="62"/>
        <end position="181"/>
    </location>
</feature>
<name>A0ABS7EJA6_9GAMM</name>
<dbReference type="PANTHER" id="PTHR30469">
    <property type="entry name" value="MULTIDRUG RESISTANCE PROTEIN MDTA"/>
    <property type="match status" value="1"/>
</dbReference>
<dbReference type="Gene3D" id="2.40.30.170">
    <property type="match status" value="1"/>
</dbReference>
<accession>A0ABS7EJA6</accession>
<dbReference type="Proteomes" id="UP001166251">
    <property type="component" value="Unassembled WGS sequence"/>
</dbReference>
<dbReference type="InterPro" id="IPR058625">
    <property type="entry name" value="MdtA-like_BSH"/>
</dbReference>
<dbReference type="PANTHER" id="PTHR30469:SF20">
    <property type="entry name" value="EFFLUX RND TRANSPORTER PERIPLASMIC ADAPTOR SUBUNIT"/>
    <property type="match status" value="1"/>
</dbReference>
<sequence length="364" mass="38813">MKLNNKLAIAVGVCSAVFLSACSKAPAPEKMAPPVETVKISDDVFGTQRDFPAVVQASDQSDLAFRVSGELISLPAIGGKQVKKGDVLAKLDPADFVRAVEDASATYDLAKVNYERAAALLKTGSISASEHDTLKAEYEIAKADLGIAKVRLDFTELKAPKDGVIGLVAVDNFENVQVGEPIVTINSMETIDIVIDVAEHLLAVANPRASQDDVQHQVTIEGIEGVFYASRYEVESEKDDVSKTYKATLRMKRPERTAILPGMSAVVRVDMNKVSRAAFSGLVLPGSAVLFEPSKPLMGDNAFVWKLSEAGNSVVKQPVEVEQLAEFGVEIKSGIAPGDVIVVYGQGLSEGAAVNVVKTREIKG</sequence>
<feature type="signal peptide" evidence="2">
    <location>
        <begin position="1"/>
        <end position="25"/>
    </location>
</feature>
<gene>
    <name evidence="4" type="ORF">K0504_11890</name>
</gene>
<proteinExistence type="inferred from homology"/>
<dbReference type="Gene3D" id="2.40.420.20">
    <property type="match status" value="1"/>
</dbReference>
<organism evidence="4 5">
    <name type="scientific">Neiella holothuriorum</name>
    <dbReference type="NCBI Taxonomy" id="2870530"/>
    <lineage>
        <taxon>Bacteria</taxon>
        <taxon>Pseudomonadati</taxon>
        <taxon>Pseudomonadota</taxon>
        <taxon>Gammaproteobacteria</taxon>
        <taxon>Alteromonadales</taxon>
        <taxon>Echinimonadaceae</taxon>
        <taxon>Neiella</taxon>
    </lineage>
</organism>
<protein>
    <submittedName>
        <fullName evidence="4">Efflux RND transporter periplasmic adaptor subunit</fullName>
    </submittedName>
</protein>
<keyword evidence="5" id="KW-1185">Reference proteome</keyword>
<evidence type="ECO:0000313" key="4">
    <source>
        <dbReference type="EMBL" id="MBW8191737.1"/>
    </source>
</evidence>
<dbReference type="Pfam" id="PF25917">
    <property type="entry name" value="BSH_RND"/>
    <property type="match status" value="1"/>
</dbReference>
<dbReference type="Gene3D" id="2.40.50.100">
    <property type="match status" value="1"/>
</dbReference>
<evidence type="ECO:0000313" key="5">
    <source>
        <dbReference type="Proteomes" id="UP001166251"/>
    </source>
</evidence>
<feature type="chain" id="PRO_5045836860" evidence="2">
    <location>
        <begin position="26"/>
        <end position="364"/>
    </location>
</feature>